<dbReference type="InterPro" id="IPR037944">
    <property type="entry name" value="PRX5-like"/>
</dbReference>
<feature type="region of interest" description="Disordered" evidence="5">
    <location>
        <begin position="201"/>
        <end position="225"/>
    </location>
</feature>
<evidence type="ECO:0000313" key="7">
    <source>
        <dbReference type="EMBL" id="KOO28218.1"/>
    </source>
</evidence>
<dbReference type="Gene3D" id="3.40.30.10">
    <property type="entry name" value="Glutaredoxin"/>
    <property type="match status" value="1"/>
</dbReference>
<dbReference type="GO" id="GO:0005737">
    <property type="term" value="C:cytoplasm"/>
    <property type="evidence" value="ECO:0007669"/>
    <property type="project" value="TreeGrafter"/>
</dbReference>
<evidence type="ECO:0000256" key="4">
    <source>
        <dbReference type="ARBA" id="ARBA00023002"/>
    </source>
</evidence>
<dbReference type="GO" id="GO:0008379">
    <property type="term" value="F:thioredoxin peroxidase activity"/>
    <property type="evidence" value="ECO:0007669"/>
    <property type="project" value="InterPro"/>
</dbReference>
<gene>
    <name evidence="7" type="ORF">Ctob_013968</name>
</gene>
<dbReference type="OrthoDB" id="1882547at2759"/>
<sequence>MTNIDSLTSSGVDRVAVMTTNDRFVNMAWRQALEATRPSTRAQYEKLVFLSDADGDAVKALGLAEDMGYGYGVRSKRFAMIIQNGVVKHVSVDEGVDSFKECSAAQTLKVVKKLVKKEKPAAEGGLSTIIEAGNSAQAAGGALIIAALAFTLNGGANPAMLSDSKPASYSMAYSPAPIVKKKMEQKAPAKAPIANKMMEQNAPVKAPTANNMVQKAPVKAPTAKD</sequence>
<comment type="similarity">
    <text evidence="1">Belongs to the peroxiredoxin family. Prx5 subfamily.</text>
</comment>
<evidence type="ECO:0000313" key="8">
    <source>
        <dbReference type="Proteomes" id="UP000037460"/>
    </source>
</evidence>
<dbReference type="Pfam" id="PF08534">
    <property type="entry name" value="Redoxin"/>
    <property type="match status" value="1"/>
</dbReference>
<keyword evidence="3" id="KW-0049">Antioxidant</keyword>
<evidence type="ECO:0000256" key="3">
    <source>
        <dbReference type="ARBA" id="ARBA00022862"/>
    </source>
</evidence>
<dbReference type="GO" id="GO:0042744">
    <property type="term" value="P:hydrogen peroxide catabolic process"/>
    <property type="evidence" value="ECO:0007669"/>
    <property type="project" value="TreeGrafter"/>
</dbReference>
<feature type="domain" description="Redoxin" evidence="6">
    <location>
        <begin position="5"/>
        <end position="96"/>
    </location>
</feature>
<comment type="caution">
    <text evidence="7">The sequence shown here is derived from an EMBL/GenBank/DDBJ whole genome shotgun (WGS) entry which is preliminary data.</text>
</comment>
<dbReference type="GO" id="GO:0045454">
    <property type="term" value="P:cell redox homeostasis"/>
    <property type="evidence" value="ECO:0007669"/>
    <property type="project" value="TreeGrafter"/>
</dbReference>
<keyword evidence="4" id="KW-0560">Oxidoreductase</keyword>
<reference evidence="8" key="1">
    <citation type="journal article" date="2015" name="PLoS Genet.">
        <title>Genome Sequence and Transcriptome Analyses of Chrysochromulina tobin: Metabolic Tools for Enhanced Algal Fitness in the Prominent Order Prymnesiales (Haptophyceae).</title>
        <authorList>
            <person name="Hovde B.T."/>
            <person name="Deodato C.R."/>
            <person name="Hunsperger H.M."/>
            <person name="Ryken S.A."/>
            <person name="Yost W."/>
            <person name="Jha R.K."/>
            <person name="Patterson J."/>
            <person name="Monnat R.J. Jr."/>
            <person name="Barlow S.B."/>
            <person name="Starkenburg S.R."/>
            <person name="Cattolico R.A."/>
        </authorList>
    </citation>
    <scope>NUCLEOTIDE SEQUENCE</scope>
    <source>
        <strain evidence="8">CCMP291</strain>
    </source>
</reference>
<organism evidence="7 8">
    <name type="scientific">Chrysochromulina tobinii</name>
    <dbReference type="NCBI Taxonomy" id="1460289"/>
    <lineage>
        <taxon>Eukaryota</taxon>
        <taxon>Haptista</taxon>
        <taxon>Haptophyta</taxon>
        <taxon>Prymnesiophyceae</taxon>
        <taxon>Prymnesiales</taxon>
        <taxon>Chrysochromulinaceae</taxon>
        <taxon>Chrysochromulina</taxon>
    </lineage>
</organism>
<evidence type="ECO:0000259" key="6">
    <source>
        <dbReference type="Pfam" id="PF08534"/>
    </source>
</evidence>
<dbReference type="GO" id="GO:0034599">
    <property type="term" value="P:cellular response to oxidative stress"/>
    <property type="evidence" value="ECO:0007669"/>
    <property type="project" value="InterPro"/>
</dbReference>
<accession>A0A0M0JPM7</accession>
<dbReference type="SUPFAM" id="SSF52833">
    <property type="entry name" value="Thioredoxin-like"/>
    <property type="match status" value="1"/>
</dbReference>
<dbReference type="InterPro" id="IPR036249">
    <property type="entry name" value="Thioredoxin-like_sf"/>
</dbReference>
<dbReference type="InterPro" id="IPR013740">
    <property type="entry name" value="Redoxin"/>
</dbReference>
<dbReference type="PANTHER" id="PTHR10430">
    <property type="entry name" value="PEROXIREDOXIN"/>
    <property type="match status" value="1"/>
</dbReference>
<keyword evidence="8" id="KW-1185">Reference proteome</keyword>
<proteinExistence type="inferred from homology"/>
<keyword evidence="2" id="KW-0575">Peroxidase</keyword>
<evidence type="ECO:0000256" key="1">
    <source>
        <dbReference type="ARBA" id="ARBA00010505"/>
    </source>
</evidence>
<evidence type="ECO:0000256" key="2">
    <source>
        <dbReference type="ARBA" id="ARBA00022559"/>
    </source>
</evidence>
<evidence type="ECO:0000256" key="5">
    <source>
        <dbReference type="SAM" id="MobiDB-lite"/>
    </source>
</evidence>
<name>A0A0M0JPM7_9EUKA</name>
<dbReference type="EMBL" id="JWZX01002602">
    <property type="protein sequence ID" value="KOO28218.1"/>
    <property type="molecule type" value="Genomic_DNA"/>
</dbReference>
<dbReference type="PANTHER" id="PTHR10430:SF16">
    <property type="entry name" value="PEROXIREDOXIN-5, MITOCHONDRIAL"/>
    <property type="match status" value="1"/>
</dbReference>
<dbReference type="Proteomes" id="UP000037460">
    <property type="component" value="Unassembled WGS sequence"/>
</dbReference>
<protein>
    <submittedName>
        <fullName evidence="7">Peroxiredoxin</fullName>
    </submittedName>
</protein>
<dbReference type="AlphaFoldDB" id="A0A0M0JPM7"/>